<comment type="caution">
    <text evidence="2">The sequence shown here is derived from an EMBL/GenBank/DDBJ whole genome shotgun (WGS) entry which is preliminary data.</text>
</comment>
<dbReference type="Proteomes" id="UP001268864">
    <property type="component" value="Unassembled WGS sequence"/>
</dbReference>
<name>A0ABU2FRX5_9EURY</name>
<proteinExistence type="predicted"/>
<protein>
    <submittedName>
        <fullName evidence="2">Uncharacterized protein</fullName>
    </submittedName>
</protein>
<keyword evidence="3" id="KW-1185">Reference proteome</keyword>
<evidence type="ECO:0000256" key="1">
    <source>
        <dbReference type="SAM" id="MobiDB-lite"/>
    </source>
</evidence>
<dbReference type="RefSeq" id="WP_310900833.1">
    <property type="nucleotide sequence ID" value="NZ_JAMQOS010000004.1"/>
</dbReference>
<organism evidence="2 3">
    <name type="scientific">Haloarcula onubensis</name>
    <dbReference type="NCBI Taxonomy" id="2950539"/>
    <lineage>
        <taxon>Archaea</taxon>
        <taxon>Methanobacteriati</taxon>
        <taxon>Methanobacteriota</taxon>
        <taxon>Stenosarchaea group</taxon>
        <taxon>Halobacteria</taxon>
        <taxon>Halobacteriales</taxon>
        <taxon>Haloarculaceae</taxon>
        <taxon>Haloarcula</taxon>
    </lineage>
</organism>
<gene>
    <name evidence="2" type="ORF">NDI86_12760</name>
</gene>
<feature type="region of interest" description="Disordered" evidence="1">
    <location>
        <begin position="118"/>
        <end position="180"/>
    </location>
</feature>
<feature type="compositionally biased region" description="Polar residues" evidence="1">
    <location>
        <begin position="149"/>
        <end position="180"/>
    </location>
</feature>
<reference evidence="2 3" key="1">
    <citation type="submission" date="2022-06" db="EMBL/GenBank/DDBJ databases">
        <title>Halomicroarcula sp. a new haloarchaeum isolate from saline soil.</title>
        <authorList>
            <person name="Strakova D."/>
            <person name="Galisteo C."/>
            <person name="Sanchez-Porro C."/>
            <person name="Ventosa A."/>
        </authorList>
    </citation>
    <scope>NUCLEOTIDE SEQUENCE [LARGE SCALE GENOMIC DNA]</scope>
    <source>
        <strain evidence="2 3">S3CR25-11</strain>
    </source>
</reference>
<evidence type="ECO:0000313" key="3">
    <source>
        <dbReference type="Proteomes" id="UP001268864"/>
    </source>
</evidence>
<dbReference type="PROSITE" id="PS51257">
    <property type="entry name" value="PROKAR_LIPOPROTEIN"/>
    <property type="match status" value="1"/>
</dbReference>
<feature type="compositionally biased region" description="Polar residues" evidence="1">
    <location>
        <begin position="130"/>
        <end position="139"/>
    </location>
</feature>
<sequence length="180" mass="18335">MPRRRAVLSLVAGGVTAALAGCGGPAEGTERKFGLTTTGAEGVPGQAVGIELTARGVGVVTYRVDALPPVWQVTQGDFDPGPTSVREMYPPELLWEPPIGTVTGSFIVEIPQQASPGDYSLPVEARAGDSDQTTVSTAVITVEGPTETPPQRETSRGSPAQSPGGPQSQNSTSSPAPGNG</sequence>
<dbReference type="EMBL" id="JAMQOS010000004">
    <property type="protein sequence ID" value="MDS0282997.1"/>
    <property type="molecule type" value="Genomic_DNA"/>
</dbReference>
<accession>A0ABU2FRX5</accession>
<evidence type="ECO:0000313" key="2">
    <source>
        <dbReference type="EMBL" id="MDS0282997.1"/>
    </source>
</evidence>